<gene>
    <name evidence="2" type="ORF">C801_04037</name>
</gene>
<dbReference type="HOGENOM" id="CLU_1438474_0_0_10"/>
<reference evidence="2 3" key="1">
    <citation type="submission" date="2013-04" db="EMBL/GenBank/DDBJ databases">
        <title>The Genome Sequence of Bacteroides uniformis dnLKV2.</title>
        <authorList>
            <consortium name="The Broad Institute Genomics Platform"/>
            <consortium name="The Broad Institute Genome Sequencing Center for Infectious Disease"/>
            <person name="Earl A."/>
            <person name="Xavier R."/>
            <person name="Kuhn K."/>
            <person name="Stappenbeck T."/>
            <person name="Walker B."/>
            <person name="Young S."/>
            <person name="Zeng Q."/>
            <person name="Gargeya S."/>
            <person name="Fitzgerald M."/>
            <person name="Haas B."/>
            <person name="Abouelleil A."/>
            <person name="Allen A.W."/>
            <person name="Alvarado L."/>
            <person name="Arachchi H.M."/>
            <person name="Berlin A.M."/>
            <person name="Chapman S.B."/>
            <person name="Gainer-Dewar J."/>
            <person name="Goldberg J."/>
            <person name="Griggs A."/>
            <person name="Gujja S."/>
            <person name="Hansen M."/>
            <person name="Howarth C."/>
            <person name="Imamovic A."/>
            <person name="Ireland A."/>
            <person name="Larimer J."/>
            <person name="McCowan C."/>
            <person name="Murphy C."/>
            <person name="Pearson M."/>
            <person name="Poon T.W."/>
            <person name="Priest M."/>
            <person name="Roberts A."/>
            <person name="Saif S."/>
            <person name="Shea T."/>
            <person name="Sisk P."/>
            <person name="Sykes S."/>
            <person name="Wortman J."/>
            <person name="Nusbaum C."/>
            <person name="Birren B."/>
        </authorList>
    </citation>
    <scope>NUCLEOTIDE SEQUENCE [LARGE SCALE GENOMIC DNA]</scope>
    <source>
        <strain evidence="3">dnLKV2</strain>
    </source>
</reference>
<evidence type="ECO:0000256" key="1">
    <source>
        <dbReference type="SAM" id="SignalP"/>
    </source>
</evidence>
<evidence type="ECO:0008006" key="4">
    <source>
        <dbReference type="Google" id="ProtNLM"/>
    </source>
</evidence>
<name>R9HMV9_BACUN</name>
<sequence>MKNKCLCSLVLLFMCVAQMSAQWVVSDPTLTTLSKLSWAKQLSEAAKQYGVLDKSKNILGESLDLYKKVSGFIKNSRTVKNILERQTNMLKIASIECTRNDIYAPEAYDAYKDVINEVMDQSLVSFDLLRDVISTSASMTDGERLKIILDLDTKLQNNENRLLDERKRFNNINDAIKRIAALKSTPKN</sequence>
<dbReference type="EMBL" id="ASSO01000014">
    <property type="protein sequence ID" value="EOS05106.1"/>
    <property type="molecule type" value="Genomic_DNA"/>
</dbReference>
<feature type="chain" id="PRO_5004482794" description="Conjugal transfer protein TraI" evidence="1">
    <location>
        <begin position="22"/>
        <end position="188"/>
    </location>
</feature>
<comment type="caution">
    <text evidence="2">The sequence shown here is derived from an EMBL/GenBank/DDBJ whole genome shotgun (WGS) entry which is preliminary data.</text>
</comment>
<accession>R9HMV9</accession>
<dbReference type="AlphaFoldDB" id="R9HMV9"/>
<keyword evidence="1" id="KW-0732">Signal</keyword>
<evidence type="ECO:0000313" key="2">
    <source>
        <dbReference type="EMBL" id="EOS05106.1"/>
    </source>
</evidence>
<evidence type="ECO:0000313" key="3">
    <source>
        <dbReference type="Proteomes" id="UP000014212"/>
    </source>
</evidence>
<dbReference type="Proteomes" id="UP000014212">
    <property type="component" value="Unassembled WGS sequence"/>
</dbReference>
<dbReference type="RefSeq" id="WP_016274465.1">
    <property type="nucleotide sequence ID" value="NZ_KE159491.1"/>
</dbReference>
<organism evidence="2 3">
    <name type="scientific">Bacteroides uniformis dnLKV2</name>
    <dbReference type="NCBI Taxonomy" id="1235787"/>
    <lineage>
        <taxon>Bacteria</taxon>
        <taxon>Pseudomonadati</taxon>
        <taxon>Bacteroidota</taxon>
        <taxon>Bacteroidia</taxon>
        <taxon>Bacteroidales</taxon>
        <taxon>Bacteroidaceae</taxon>
        <taxon>Bacteroides</taxon>
    </lineage>
</organism>
<proteinExistence type="predicted"/>
<feature type="signal peptide" evidence="1">
    <location>
        <begin position="1"/>
        <end position="21"/>
    </location>
</feature>
<protein>
    <recommendedName>
        <fullName evidence="4">Conjugal transfer protein TraI</fullName>
    </recommendedName>
</protein>
<dbReference type="PATRIC" id="fig|1235787.3.peg.4102"/>